<name>A0A0D8IZB6_9FIRM</name>
<evidence type="ECO:0000313" key="4">
    <source>
        <dbReference type="Proteomes" id="UP000032483"/>
    </source>
</evidence>
<feature type="coiled-coil region" evidence="1">
    <location>
        <begin position="17"/>
        <end position="62"/>
    </location>
</feature>
<keyword evidence="1" id="KW-0175">Coiled coil</keyword>
<keyword evidence="4" id="KW-1185">Reference proteome</keyword>
<sequence length="110" mass="12457">MAESENKRPRRTPQERATEVDCKIEKVKAAIAELEEKKQAAIADYDAKIAAAQDRIKGLEAKKQEILAPKPPRKQRKTKKQKIQEIVKLALKNGMSVDEIADQLHVEVED</sequence>
<proteinExistence type="predicted"/>
<organism evidence="3 4">
    <name type="scientific">Ruthenibacterium lactatiformans</name>
    <dbReference type="NCBI Taxonomy" id="1550024"/>
    <lineage>
        <taxon>Bacteria</taxon>
        <taxon>Bacillati</taxon>
        <taxon>Bacillota</taxon>
        <taxon>Clostridia</taxon>
        <taxon>Eubacteriales</taxon>
        <taxon>Oscillospiraceae</taxon>
        <taxon>Ruthenibacterium</taxon>
    </lineage>
</organism>
<gene>
    <name evidence="3" type="ORF">TQ39_08755</name>
</gene>
<dbReference type="GeneID" id="42856680"/>
<feature type="region of interest" description="Disordered" evidence="2">
    <location>
        <begin position="63"/>
        <end position="82"/>
    </location>
</feature>
<dbReference type="RefSeq" id="WP_050005256.1">
    <property type="nucleotide sequence ID" value="NZ_JXXK01000010.1"/>
</dbReference>
<reference evidence="3" key="1">
    <citation type="submission" date="2015-02" db="EMBL/GenBank/DDBJ databases">
        <title>A novel member of the family Ruminococcaceae isolated from human feces.</title>
        <authorList>
            <person name="Shkoporov A.N."/>
            <person name="Chaplin A.V."/>
            <person name="Motuzova O.V."/>
            <person name="Kafarskaia L.I."/>
            <person name="Khokhlova E.V."/>
            <person name="Efimov B.A."/>
        </authorList>
    </citation>
    <scope>NUCLEOTIDE SEQUENCE [LARGE SCALE GENOMIC DNA]</scope>
    <source>
        <strain evidence="3">585-1</strain>
    </source>
</reference>
<evidence type="ECO:0000256" key="1">
    <source>
        <dbReference type="SAM" id="Coils"/>
    </source>
</evidence>
<evidence type="ECO:0000256" key="2">
    <source>
        <dbReference type="SAM" id="MobiDB-lite"/>
    </source>
</evidence>
<protein>
    <submittedName>
        <fullName evidence="3">Uncharacterized protein</fullName>
    </submittedName>
</protein>
<evidence type="ECO:0000313" key="3">
    <source>
        <dbReference type="EMBL" id="KJF40050.1"/>
    </source>
</evidence>
<comment type="caution">
    <text evidence="3">The sequence shown here is derived from an EMBL/GenBank/DDBJ whole genome shotgun (WGS) entry which is preliminary data.</text>
</comment>
<dbReference type="AlphaFoldDB" id="A0A0D8IZB6"/>
<dbReference type="EMBL" id="JXXK01000010">
    <property type="protein sequence ID" value="KJF40050.1"/>
    <property type="molecule type" value="Genomic_DNA"/>
</dbReference>
<accession>A0A0D8IZB6</accession>
<feature type="compositionally biased region" description="Basic residues" evidence="2">
    <location>
        <begin position="71"/>
        <end position="81"/>
    </location>
</feature>
<dbReference type="Proteomes" id="UP000032483">
    <property type="component" value="Unassembled WGS sequence"/>
</dbReference>